<evidence type="ECO:0000256" key="4">
    <source>
        <dbReference type="ARBA" id="ARBA00011233"/>
    </source>
</evidence>
<evidence type="ECO:0000256" key="2">
    <source>
        <dbReference type="ARBA" id="ARBA00002803"/>
    </source>
</evidence>
<evidence type="ECO:0000256" key="11">
    <source>
        <dbReference type="PROSITE-ProRule" id="PRU00524"/>
    </source>
</evidence>
<dbReference type="Gene3D" id="2.40.30.20">
    <property type="match status" value="2"/>
</dbReference>
<keyword evidence="8 13" id="KW-0808">Transferase</keyword>
<comment type="pathway">
    <text evidence="3">Cofactor biosynthesis; riboflavin biosynthesis; riboflavin from 2-hydroxy-3-oxobutyl phosphate and 5-amino-6-(D-ribitylamino)uracil: step 2/2.</text>
</comment>
<name>A0AAW4WW25_9FIRM</name>
<feature type="repeat" description="Lumazine-binding" evidence="11">
    <location>
        <begin position="97"/>
        <end position="193"/>
    </location>
</feature>
<dbReference type="FunFam" id="2.40.30.20:FF:000004">
    <property type="entry name" value="Riboflavin synthase, alpha subunit"/>
    <property type="match status" value="1"/>
</dbReference>
<dbReference type="SUPFAM" id="SSF63380">
    <property type="entry name" value="Riboflavin synthase domain-like"/>
    <property type="match status" value="2"/>
</dbReference>
<protein>
    <recommendedName>
        <fullName evidence="6 10">Riboflavin synthase</fullName>
        <ecNumber evidence="5 10">2.5.1.9</ecNumber>
    </recommendedName>
</protein>
<evidence type="ECO:0000256" key="10">
    <source>
        <dbReference type="NCBIfam" id="TIGR00187"/>
    </source>
</evidence>
<evidence type="ECO:0000259" key="12">
    <source>
        <dbReference type="PROSITE" id="PS51177"/>
    </source>
</evidence>
<keyword evidence="14" id="KW-1185">Reference proteome</keyword>
<dbReference type="GO" id="GO:0009231">
    <property type="term" value="P:riboflavin biosynthetic process"/>
    <property type="evidence" value="ECO:0007669"/>
    <property type="project" value="UniProtKB-KW"/>
</dbReference>
<comment type="catalytic activity">
    <reaction evidence="1">
        <text>2 6,7-dimethyl-8-(1-D-ribityl)lumazine + H(+) = 5-amino-6-(D-ribitylamino)uracil + riboflavin</text>
        <dbReference type="Rhea" id="RHEA:20772"/>
        <dbReference type="ChEBI" id="CHEBI:15378"/>
        <dbReference type="ChEBI" id="CHEBI:15934"/>
        <dbReference type="ChEBI" id="CHEBI:57986"/>
        <dbReference type="ChEBI" id="CHEBI:58201"/>
        <dbReference type="EC" id="2.5.1.9"/>
    </reaction>
</comment>
<evidence type="ECO:0000256" key="7">
    <source>
        <dbReference type="ARBA" id="ARBA00022619"/>
    </source>
</evidence>
<evidence type="ECO:0000256" key="5">
    <source>
        <dbReference type="ARBA" id="ARBA00012827"/>
    </source>
</evidence>
<dbReference type="PANTHER" id="PTHR21098:SF12">
    <property type="entry name" value="RIBOFLAVIN SYNTHASE"/>
    <property type="match status" value="1"/>
</dbReference>
<dbReference type="PROSITE" id="PS51177">
    <property type="entry name" value="LUMAZINE_BIND"/>
    <property type="match status" value="2"/>
</dbReference>
<dbReference type="PANTHER" id="PTHR21098">
    <property type="entry name" value="RIBOFLAVIN SYNTHASE ALPHA CHAIN"/>
    <property type="match status" value="1"/>
</dbReference>
<dbReference type="Pfam" id="PF00677">
    <property type="entry name" value="Lum_binding"/>
    <property type="match status" value="2"/>
</dbReference>
<comment type="caution">
    <text evidence="13">The sequence shown here is derived from an EMBL/GenBank/DDBJ whole genome shotgun (WGS) entry which is preliminary data.</text>
</comment>
<accession>A0AAW4WW25</accession>
<dbReference type="NCBIfam" id="TIGR00187">
    <property type="entry name" value="ribE"/>
    <property type="match status" value="1"/>
</dbReference>
<evidence type="ECO:0000313" key="14">
    <source>
        <dbReference type="Proteomes" id="UP001199296"/>
    </source>
</evidence>
<sequence>MFTGIIQEKGEFVRKMKGNNKYQLEISAESVLKNVKTGDSIAVNGVCLTVVDFSDNYFRADVMPETLKATNLGQLARGDIVNLEQALRPDDFIGGHFVTGHIDDTAEVKKVFTEQNAKIIKMELSAEIEKYIVKKGSVAINGVSLTVMEIEDDLMTISLIPETWSETNLAALSVGDKVNIETDMLGKYIYKMLKREENQEKKSKISKDFLAENGFI</sequence>
<dbReference type="AlphaFoldDB" id="A0AAW4WW25"/>
<keyword evidence="9" id="KW-0677">Repeat</keyword>
<organism evidence="13 14">
    <name type="scientific">Halanaerobium polyolivorans</name>
    <dbReference type="NCBI Taxonomy" id="2886943"/>
    <lineage>
        <taxon>Bacteria</taxon>
        <taxon>Bacillati</taxon>
        <taxon>Bacillota</taxon>
        <taxon>Clostridia</taxon>
        <taxon>Halanaerobiales</taxon>
        <taxon>Halanaerobiaceae</taxon>
        <taxon>Halanaerobium</taxon>
    </lineage>
</organism>
<dbReference type="GO" id="GO:0004746">
    <property type="term" value="F:riboflavin synthase activity"/>
    <property type="evidence" value="ECO:0007669"/>
    <property type="project" value="UniProtKB-UniRule"/>
</dbReference>
<dbReference type="NCBIfam" id="NF009566">
    <property type="entry name" value="PRK13020.1"/>
    <property type="match status" value="1"/>
</dbReference>
<evidence type="ECO:0000256" key="8">
    <source>
        <dbReference type="ARBA" id="ARBA00022679"/>
    </source>
</evidence>
<dbReference type="FunFam" id="2.40.30.20:FF:000003">
    <property type="entry name" value="Riboflavin synthase, alpha subunit"/>
    <property type="match status" value="1"/>
</dbReference>
<reference evidence="13 14" key="1">
    <citation type="submission" date="2021-10" db="EMBL/GenBank/DDBJ databases">
        <authorList>
            <person name="Grouzdev D.S."/>
            <person name="Pantiukh K.S."/>
            <person name="Krutkina M.S."/>
        </authorList>
    </citation>
    <scope>NUCLEOTIDE SEQUENCE [LARGE SCALE GENOMIC DNA]</scope>
    <source>
        <strain evidence="13 14">Z-7514</strain>
    </source>
</reference>
<comment type="subunit">
    <text evidence="4">Homotrimer.</text>
</comment>
<dbReference type="Proteomes" id="UP001199296">
    <property type="component" value="Unassembled WGS sequence"/>
</dbReference>
<dbReference type="InterPro" id="IPR023366">
    <property type="entry name" value="ATP_synth_asu-like_sf"/>
</dbReference>
<comment type="function">
    <text evidence="2">Catalyzes the dismutation of two molecules of 6,7-dimethyl-8-ribityllumazine, resulting in the formation of riboflavin and 5-amino-6-(D-ribitylamino)uracil.</text>
</comment>
<feature type="domain" description="Lumazine-binding" evidence="12">
    <location>
        <begin position="97"/>
        <end position="193"/>
    </location>
</feature>
<dbReference type="EMBL" id="JAJFAT010000001">
    <property type="protein sequence ID" value="MCC3144011.1"/>
    <property type="molecule type" value="Genomic_DNA"/>
</dbReference>
<dbReference type="InterPro" id="IPR026017">
    <property type="entry name" value="Lumazine-bd_dom"/>
</dbReference>
<proteinExistence type="predicted"/>
<evidence type="ECO:0000256" key="3">
    <source>
        <dbReference type="ARBA" id="ARBA00004887"/>
    </source>
</evidence>
<dbReference type="NCBIfam" id="NF006767">
    <property type="entry name" value="PRK09289.1"/>
    <property type="match status" value="1"/>
</dbReference>
<evidence type="ECO:0000256" key="9">
    <source>
        <dbReference type="ARBA" id="ARBA00022737"/>
    </source>
</evidence>
<dbReference type="EC" id="2.5.1.9" evidence="5 10"/>
<evidence type="ECO:0000256" key="6">
    <source>
        <dbReference type="ARBA" id="ARBA00013950"/>
    </source>
</evidence>
<gene>
    <name evidence="13" type="primary">ribE</name>
    <name evidence="13" type="ORF">LJ207_01565</name>
</gene>
<evidence type="ECO:0000313" key="13">
    <source>
        <dbReference type="EMBL" id="MCC3144011.1"/>
    </source>
</evidence>
<keyword evidence="7" id="KW-0686">Riboflavin biosynthesis</keyword>
<dbReference type="RefSeq" id="WP_229343438.1">
    <property type="nucleotide sequence ID" value="NZ_JAJFAT010000001.1"/>
</dbReference>
<feature type="domain" description="Lumazine-binding" evidence="12">
    <location>
        <begin position="1"/>
        <end position="96"/>
    </location>
</feature>
<dbReference type="InterPro" id="IPR017938">
    <property type="entry name" value="Riboflavin_synthase-like_b-brl"/>
</dbReference>
<dbReference type="PIRSF" id="PIRSF000498">
    <property type="entry name" value="Riboflavin_syn_A"/>
    <property type="match status" value="1"/>
</dbReference>
<feature type="repeat" description="Lumazine-binding" evidence="11">
    <location>
        <begin position="1"/>
        <end position="96"/>
    </location>
</feature>
<evidence type="ECO:0000256" key="1">
    <source>
        <dbReference type="ARBA" id="ARBA00000968"/>
    </source>
</evidence>
<dbReference type="CDD" id="cd00402">
    <property type="entry name" value="Riboflavin_synthase_like"/>
    <property type="match status" value="1"/>
</dbReference>
<dbReference type="InterPro" id="IPR001783">
    <property type="entry name" value="Lumazine-bd"/>
</dbReference>